<name>A0AA47MNW4_MERPO</name>
<feature type="compositionally biased region" description="Basic and acidic residues" evidence="9">
    <location>
        <begin position="1184"/>
        <end position="1194"/>
    </location>
</feature>
<dbReference type="GO" id="GO:0003007">
    <property type="term" value="P:heart morphogenesis"/>
    <property type="evidence" value="ECO:0007669"/>
    <property type="project" value="UniProtKB-ARBA"/>
</dbReference>
<feature type="domain" description="Ig-like" evidence="10">
    <location>
        <begin position="602"/>
        <end position="697"/>
    </location>
</feature>
<feature type="compositionally biased region" description="Basic and acidic residues" evidence="9">
    <location>
        <begin position="852"/>
        <end position="979"/>
    </location>
</feature>
<keyword evidence="8" id="KW-0393">Immunoglobulin domain</keyword>
<dbReference type="PANTHER" id="PTHR47633">
    <property type="entry name" value="IMMUNOGLOBULIN"/>
    <property type="match status" value="1"/>
</dbReference>
<keyword evidence="6" id="KW-1015">Disulfide bond</keyword>
<keyword evidence="5" id="KW-0677">Repeat</keyword>
<dbReference type="FunFam" id="2.60.40.10:FF:000050">
    <property type="entry name" value="Titin isoform B"/>
    <property type="match status" value="1"/>
</dbReference>
<dbReference type="FunFam" id="2.60.40.10:FF:001272">
    <property type="entry name" value="titin isoform X1"/>
    <property type="match status" value="1"/>
</dbReference>
<keyword evidence="12" id="KW-1185">Reference proteome</keyword>
<feature type="domain" description="Ig-like" evidence="10">
    <location>
        <begin position="210"/>
        <end position="299"/>
    </location>
</feature>
<dbReference type="InterPro" id="IPR036179">
    <property type="entry name" value="Ig-like_dom_sf"/>
</dbReference>
<evidence type="ECO:0000256" key="5">
    <source>
        <dbReference type="ARBA" id="ARBA00022737"/>
    </source>
</evidence>
<feature type="domain" description="Ig-like" evidence="10">
    <location>
        <begin position="14"/>
        <end position="106"/>
    </location>
</feature>
<dbReference type="GO" id="GO:0055013">
    <property type="term" value="P:cardiac muscle cell development"/>
    <property type="evidence" value="ECO:0007669"/>
    <property type="project" value="UniProtKB-ARBA"/>
</dbReference>
<dbReference type="GO" id="GO:0005737">
    <property type="term" value="C:cytoplasm"/>
    <property type="evidence" value="ECO:0007669"/>
    <property type="project" value="UniProtKB-SubCell"/>
</dbReference>
<evidence type="ECO:0000256" key="4">
    <source>
        <dbReference type="ARBA" id="ARBA00022490"/>
    </source>
</evidence>
<evidence type="ECO:0000256" key="8">
    <source>
        <dbReference type="ARBA" id="ARBA00023319"/>
    </source>
</evidence>
<dbReference type="InterPro" id="IPR040849">
    <property type="entry name" value="MyBP-C_THB"/>
</dbReference>
<dbReference type="InterPro" id="IPR003599">
    <property type="entry name" value="Ig_sub"/>
</dbReference>
<sequence length="1228" mass="136881">MLSPVPPNANPAEPRYAPIFDRKLSPQEVTVGDSVELECHMTGSAPIKVTWSKDHKDIRSGGNYKMTCVENNPHLIILKADKGDTGKYFCHATNDMGKDSCSSDITVKERKNPPTFTKKPSESIEDTEGKLVKIEGRVAGSQPIAVNWYKGDMEIQSSEKYDISFKSNVAVLCIKNSQVSDSGKYSCRASNEAGKASCGVSLGVTEAKKPPVFDVPLKAVTVDEGDKLSLTCHVRGSPPLNIQWMKDRKELTSSADTKISFGDGTASLEINKVSKVHAGDYLCKASNDAGSEFCKAKVTVKERTGAKPTPAEAPTASPAKKLDSLFFIEEPKAIHVAEKGTATFIAKVGGDPIPNVKWMKGKWRQITPGGRISVEHKGQEAKLEIREVTKSDSGQYRCVASNKHGEIECSTDMHVEEKKETAGLEGDLRAKLKKTPSKQKSPQEEKDIDIVELLRNVDPKEYEKYARMYGITDYRGLLQAIEQLKKEKAEESGRPEMERGDRESDEDMAKLVADLQKRMERTEPVTVVKDICDQATFVNKEAVFECQVTINYPEITLSWYKGTQKLDNSDKYDISISGNRHLLKIKDCQSRDQGNYRVVCGPHISSAKLTIMVVEVEEHLQDVSGKEGQSCTLSCQLSVPNVKTQWFKNGKQLDVKGRFSSEVKHKIQKLVIEELKPEDQGRYSCRYQNLESTAELWVEAEQIHFTKRIHNIEVNERQAATFECEVSFDNAIVSWYKDTWELKESPKYNFTSEGRRHFMVIRNVSIEDQVSAEVSYHYEEEVEVEQRAARIAVEETVDAKQVGMREKVPDKVAKKPKEELAAPEKEPSPPKDEPKPRVPAEPKVSTAPVDEPQAKPKAKPDPGAKPKPKEETKPEGKLKPKEDIKPEPEAKIKPKEESKPEPKAKIKPKEETKPEPEAKLKPKEPEAKLKPKEELKPEAKLKPKAEPETKPKSKAEPETKPKPKEEPQAKPAPKAEPEPGSKAPMKKPVTPPSKDPGEIQKAKDAKPEPTEVKPVVIKPETEGQRPDPAAKLQPGLSKPEEVQKPGMEPVSKPKPVIKPTDIKKTAISKPEPPKPEPTTEVAPKEISKTVEKPEPKHIEMADRAPELQRVSEQAFVGVDKKIQESPERLPKIETPAKTPEKPLEKKVIAKVTEWKPEEPEKVLISEAELPERGADPQKAVKPQKVPERDTESKRTSPHKILVNVAEVIPQSKPQTEVKEATLKGWATV</sequence>
<organism evidence="11 12">
    <name type="scientific">Merluccius polli</name>
    <name type="common">Benguela hake</name>
    <name type="synonym">Merluccius cadenati</name>
    <dbReference type="NCBI Taxonomy" id="89951"/>
    <lineage>
        <taxon>Eukaryota</taxon>
        <taxon>Metazoa</taxon>
        <taxon>Chordata</taxon>
        <taxon>Craniata</taxon>
        <taxon>Vertebrata</taxon>
        <taxon>Euteleostomi</taxon>
        <taxon>Actinopterygii</taxon>
        <taxon>Neopterygii</taxon>
        <taxon>Teleostei</taxon>
        <taxon>Neoteleostei</taxon>
        <taxon>Acanthomorphata</taxon>
        <taxon>Zeiogadaria</taxon>
        <taxon>Gadariae</taxon>
        <taxon>Gadiformes</taxon>
        <taxon>Gadoidei</taxon>
        <taxon>Merlucciidae</taxon>
        <taxon>Merluccius</taxon>
    </lineage>
</organism>
<evidence type="ECO:0000256" key="2">
    <source>
        <dbReference type="ARBA" id="ARBA00004496"/>
    </source>
</evidence>
<dbReference type="FunFam" id="2.60.40.10:FF:000107">
    <property type="entry name" value="Myosin, light chain kinase a"/>
    <property type="match status" value="1"/>
</dbReference>
<dbReference type="FunFam" id="2.60.40.10:FF:000022">
    <property type="entry name" value="Cardiac titin"/>
    <property type="match status" value="2"/>
</dbReference>
<keyword evidence="4" id="KW-0963">Cytoplasm</keyword>
<feature type="compositionally biased region" description="Basic and acidic residues" evidence="9">
    <location>
        <begin position="803"/>
        <end position="840"/>
    </location>
</feature>
<dbReference type="InterPro" id="IPR003598">
    <property type="entry name" value="Ig_sub2"/>
</dbReference>
<feature type="domain" description="Ig-like" evidence="10">
    <location>
        <begin position="524"/>
        <end position="596"/>
    </location>
</feature>
<proteinExistence type="inferred from homology"/>
<dbReference type="EMBL" id="JAOPHQ010003412">
    <property type="protein sequence ID" value="KAK0143535.1"/>
    <property type="molecule type" value="Genomic_DNA"/>
</dbReference>
<feature type="region of interest" description="Disordered" evidence="9">
    <location>
        <begin position="1161"/>
        <end position="1201"/>
    </location>
</feature>
<evidence type="ECO:0000256" key="1">
    <source>
        <dbReference type="ARBA" id="ARBA00004123"/>
    </source>
</evidence>
<dbReference type="Proteomes" id="UP001174136">
    <property type="component" value="Unassembled WGS sequence"/>
</dbReference>
<comment type="caution">
    <text evidence="11">The sequence shown here is derived from an EMBL/GenBank/DDBJ whole genome shotgun (WGS) entry which is preliminary data.</text>
</comment>
<evidence type="ECO:0000256" key="3">
    <source>
        <dbReference type="ARBA" id="ARBA00006692"/>
    </source>
</evidence>
<dbReference type="SMART" id="SM00408">
    <property type="entry name" value="IGc2"/>
    <property type="match status" value="6"/>
</dbReference>
<evidence type="ECO:0000256" key="6">
    <source>
        <dbReference type="ARBA" id="ARBA00023157"/>
    </source>
</evidence>
<evidence type="ECO:0000259" key="10">
    <source>
        <dbReference type="PROSITE" id="PS50835"/>
    </source>
</evidence>
<feature type="region of interest" description="Disordered" evidence="9">
    <location>
        <begin position="799"/>
        <end position="1144"/>
    </location>
</feature>
<dbReference type="Pfam" id="PF18362">
    <property type="entry name" value="THB"/>
    <property type="match status" value="1"/>
</dbReference>
<gene>
    <name evidence="11" type="primary">Ttn_19</name>
    <name evidence="11" type="ORF">N1851_018371</name>
</gene>
<feature type="compositionally biased region" description="Basic and acidic residues" evidence="9">
    <location>
        <begin position="1118"/>
        <end position="1131"/>
    </location>
</feature>
<feature type="domain" description="Ig-like" evidence="10">
    <location>
        <begin position="314"/>
        <end position="414"/>
    </location>
</feature>
<reference evidence="11" key="1">
    <citation type="journal article" date="2023" name="Front. Mar. Sci.">
        <title>A new Merluccius polli reference genome to investigate the effects of global change in West African waters.</title>
        <authorList>
            <person name="Mateo J.L."/>
            <person name="Blanco-Fernandez C."/>
            <person name="Garcia-Vazquez E."/>
            <person name="Machado-Schiaffino G."/>
        </authorList>
    </citation>
    <scope>NUCLEOTIDE SEQUENCE</scope>
    <source>
        <strain evidence="11">C29</strain>
        <tissue evidence="11">Fin</tissue>
    </source>
</reference>
<evidence type="ECO:0000256" key="9">
    <source>
        <dbReference type="SAM" id="MobiDB-lite"/>
    </source>
</evidence>
<dbReference type="InterPro" id="IPR013098">
    <property type="entry name" value="Ig_I-set"/>
</dbReference>
<feature type="compositionally biased region" description="Basic and acidic residues" evidence="9">
    <location>
        <begin position="486"/>
        <end position="502"/>
    </location>
</feature>
<dbReference type="SMART" id="SM00409">
    <property type="entry name" value="IG"/>
    <property type="match status" value="7"/>
</dbReference>
<feature type="compositionally biased region" description="Basic and acidic residues" evidence="9">
    <location>
        <begin position="420"/>
        <end position="430"/>
    </location>
</feature>
<dbReference type="Gene3D" id="2.60.40.10">
    <property type="entry name" value="Immunoglobulins"/>
    <property type="match status" value="7"/>
</dbReference>
<dbReference type="SUPFAM" id="SSF48726">
    <property type="entry name" value="Immunoglobulin"/>
    <property type="match status" value="7"/>
</dbReference>
<feature type="compositionally biased region" description="Basic and acidic residues" evidence="9">
    <location>
        <begin position="1082"/>
        <end position="1106"/>
    </location>
</feature>
<comment type="subcellular location">
    <subcellularLocation>
        <location evidence="2">Cytoplasm</location>
    </subcellularLocation>
    <subcellularLocation>
        <location evidence="1">Nucleus</location>
    </subcellularLocation>
</comment>
<keyword evidence="7" id="KW-0539">Nucleus</keyword>
<feature type="region of interest" description="Disordered" evidence="9">
    <location>
        <begin position="486"/>
        <end position="507"/>
    </location>
</feature>
<comment type="similarity">
    <text evidence="3">Belongs to the protein kinase superfamily. CAMK Ser/Thr protein kinase family.</text>
</comment>
<feature type="region of interest" description="Disordered" evidence="9">
    <location>
        <begin position="420"/>
        <end position="445"/>
    </location>
</feature>
<evidence type="ECO:0000313" key="12">
    <source>
        <dbReference type="Proteomes" id="UP001174136"/>
    </source>
</evidence>
<dbReference type="AlphaFoldDB" id="A0AA47MNW4"/>
<dbReference type="FunFam" id="2.60.40.10:FF:001342">
    <property type="entry name" value="titin isoform X1"/>
    <property type="match status" value="1"/>
</dbReference>
<accession>A0AA47MNW4</accession>
<dbReference type="Pfam" id="PF07679">
    <property type="entry name" value="I-set"/>
    <property type="match status" value="7"/>
</dbReference>
<evidence type="ECO:0000313" key="11">
    <source>
        <dbReference type="EMBL" id="KAK0143535.1"/>
    </source>
</evidence>
<dbReference type="InterPro" id="IPR013783">
    <property type="entry name" value="Ig-like_fold"/>
</dbReference>
<feature type="domain" description="Ig-like" evidence="10">
    <location>
        <begin position="114"/>
        <end position="205"/>
    </location>
</feature>
<protein>
    <submittedName>
        <fullName evidence="11">Titin</fullName>
    </submittedName>
</protein>
<dbReference type="PROSITE" id="PS50835">
    <property type="entry name" value="IG_LIKE"/>
    <property type="match status" value="6"/>
</dbReference>
<feature type="compositionally biased region" description="Basic and acidic residues" evidence="9">
    <location>
        <begin position="1161"/>
        <end position="1175"/>
    </location>
</feature>
<dbReference type="GO" id="GO:0005634">
    <property type="term" value="C:nucleus"/>
    <property type="evidence" value="ECO:0007669"/>
    <property type="project" value="UniProtKB-SubCell"/>
</dbReference>
<feature type="compositionally biased region" description="Basic and acidic residues" evidence="9">
    <location>
        <begin position="995"/>
        <end position="1011"/>
    </location>
</feature>
<dbReference type="InterPro" id="IPR007110">
    <property type="entry name" value="Ig-like_dom"/>
</dbReference>
<evidence type="ECO:0000256" key="7">
    <source>
        <dbReference type="ARBA" id="ARBA00023242"/>
    </source>
</evidence>
<dbReference type="CDD" id="cd00096">
    <property type="entry name" value="Ig"/>
    <property type="match status" value="2"/>
</dbReference>